<dbReference type="AlphaFoldDB" id="A0A182QVD0"/>
<dbReference type="EnsemblMetazoa" id="AFAF017628-RA">
    <property type="protein sequence ID" value="AFAF017628-PA"/>
    <property type="gene ID" value="AFAF017628"/>
</dbReference>
<accession>A0A182QVD0</accession>
<keyword evidence="1" id="KW-0732">Signal</keyword>
<protein>
    <submittedName>
        <fullName evidence="2">Uncharacterized protein</fullName>
    </submittedName>
</protein>
<name>A0A182QVD0_9DIPT</name>
<reference evidence="2" key="2">
    <citation type="submission" date="2020-05" db="UniProtKB">
        <authorList>
            <consortium name="EnsemblMetazoa"/>
        </authorList>
    </citation>
    <scope>IDENTIFICATION</scope>
    <source>
        <strain evidence="2">FAR1</strain>
    </source>
</reference>
<evidence type="ECO:0000313" key="3">
    <source>
        <dbReference type="Proteomes" id="UP000075886"/>
    </source>
</evidence>
<sequence length="127" mass="14181">MVAYSVGAIRFEILLALLLLPLECFCQTGQGSSGFGYELLRTQLDEVQDSISQLQRGAERNNNCNTLDTVMATILSRLEAIETKLDTQSRMQAAERRQATLREIIGIKYTTHAMKFLILAPGRSEVD</sequence>
<evidence type="ECO:0000256" key="1">
    <source>
        <dbReference type="SAM" id="SignalP"/>
    </source>
</evidence>
<proteinExistence type="predicted"/>
<evidence type="ECO:0000313" key="2">
    <source>
        <dbReference type="EnsemblMetazoa" id="AFAF017628-PA"/>
    </source>
</evidence>
<feature type="signal peptide" evidence="1">
    <location>
        <begin position="1"/>
        <end position="26"/>
    </location>
</feature>
<dbReference type="VEuPathDB" id="VectorBase:AFAF017628"/>
<keyword evidence="3" id="KW-1185">Reference proteome</keyword>
<feature type="chain" id="PRO_5008133376" evidence="1">
    <location>
        <begin position="27"/>
        <end position="127"/>
    </location>
</feature>
<organism evidence="2 3">
    <name type="scientific">Anopheles farauti</name>
    <dbReference type="NCBI Taxonomy" id="69004"/>
    <lineage>
        <taxon>Eukaryota</taxon>
        <taxon>Metazoa</taxon>
        <taxon>Ecdysozoa</taxon>
        <taxon>Arthropoda</taxon>
        <taxon>Hexapoda</taxon>
        <taxon>Insecta</taxon>
        <taxon>Pterygota</taxon>
        <taxon>Neoptera</taxon>
        <taxon>Endopterygota</taxon>
        <taxon>Diptera</taxon>
        <taxon>Nematocera</taxon>
        <taxon>Culicoidea</taxon>
        <taxon>Culicidae</taxon>
        <taxon>Anophelinae</taxon>
        <taxon>Anopheles</taxon>
    </lineage>
</organism>
<dbReference type="Proteomes" id="UP000075886">
    <property type="component" value="Unassembled WGS sequence"/>
</dbReference>
<dbReference type="EMBL" id="AXCN02000728">
    <property type="status" value="NOT_ANNOTATED_CDS"/>
    <property type="molecule type" value="Genomic_DNA"/>
</dbReference>
<reference evidence="3" key="1">
    <citation type="submission" date="2014-01" db="EMBL/GenBank/DDBJ databases">
        <title>The Genome Sequence of Anopheles farauti FAR1 (V2).</title>
        <authorList>
            <consortium name="The Broad Institute Genomics Platform"/>
            <person name="Neafsey D.E."/>
            <person name="Besansky N."/>
            <person name="Howell P."/>
            <person name="Walton C."/>
            <person name="Young S.K."/>
            <person name="Zeng Q."/>
            <person name="Gargeya S."/>
            <person name="Fitzgerald M."/>
            <person name="Haas B."/>
            <person name="Abouelleil A."/>
            <person name="Allen A.W."/>
            <person name="Alvarado L."/>
            <person name="Arachchi H.M."/>
            <person name="Berlin A.M."/>
            <person name="Chapman S.B."/>
            <person name="Gainer-Dewar J."/>
            <person name="Goldberg J."/>
            <person name="Griggs A."/>
            <person name="Gujja S."/>
            <person name="Hansen M."/>
            <person name="Howarth C."/>
            <person name="Imamovic A."/>
            <person name="Ireland A."/>
            <person name="Larimer J."/>
            <person name="McCowan C."/>
            <person name="Murphy C."/>
            <person name="Pearson M."/>
            <person name="Poon T.W."/>
            <person name="Priest M."/>
            <person name="Roberts A."/>
            <person name="Saif S."/>
            <person name="Shea T."/>
            <person name="Sisk P."/>
            <person name="Sykes S."/>
            <person name="Wortman J."/>
            <person name="Nusbaum C."/>
            <person name="Birren B."/>
        </authorList>
    </citation>
    <scope>NUCLEOTIDE SEQUENCE [LARGE SCALE GENOMIC DNA]</scope>
    <source>
        <strain evidence="3">FAR1</strain>
    </source>
</reference>